<protein>
    <recommendedName>
        <fullName evidence="4">Protein kinase domain-containing protein</fullName>
    </recommendedName>
</protein>
<dbReference type="RefSeq" id="WP_146131982.1">
    <property type="nucleotide sequence ID" value="NZ_PVTM01000010.1"/>
</dbReference>
<keyword evidence="1" id="KW-0812">Transmembrane</keyword>
<dbReference type="AlphaFoldDB" id="A0A2T0VL19"/>
<organism evidence="2 3">
    <name type="scientific">Halomonas ventosae</name>
    <dbReference type="NCBI Taxonomy" id="229007"/>
    <lineage>
        <taxon>Bacteria</taxon>
        <taxon>Pseudomonadati</taxon>
        <taxon>Pseudomonadota</taxon>
        <taxon>Gammaproteobacteria</taxon>
        <taxon>Oceanospirillales</taxon>
        <taxon>Halomonadaceae</taxon>
        <taxon>Halomonas</taxon>
    </lineage>
</organism>
<evidence type="ECO:0000313" key="3">
    <source>
        <dbReference type="Proteomes" id="UP000239896"/>
    </source>
</evidence>
<evidence type="ECO:0008006" key="4">
    <source>
        <dbReference type="Google" id="ProtNLM"/>
    </source>
</evidence>
<keyword evidence="1" id="KW-1133">Transmembrane helix</keyword>
<dbReference type="SUPFAM" id="SSF56112">
    <property type="entry name" value="Protein kinase-like (PK-like)"/>
    <property type="match status" value="1"/>
</dbReference>
<sequence>MNEWIYDALLSKAKDIPDPLRGLTIFLVREEGVAYLGTIKEILFNEGFDHVVEGSIPEESVCEVARGIRGGNWGRGPYPKSGGLPSYYYVVYDAKPVVPSVKTKKVHIGLDNERILMAKTRIRDVYNLGVLPQGRCNILHSADNAAQAIDYLRLIDPGCIVFVEEVAERKYVMFSTPFKVIKELSNNARRAKVELIEFHGKKAVCKTFKEGRQRYLEREVTAREVGAELKEVSEILEVGDNYIVTTFYEGSLDELSKFRPFFHGNSYLPIWAIERMKDIILFYRARGYECVDFSPKNVVVDSNKDLKVIDFEFLQKLDHPSESLYGNLAWYPVPSNFERDVPQIKNNDSLYRRFWFRYTGLPLYFCINNFPSFVLYFVRGVTFVCYSLYNTKKKAFGLPFKVFVYRLIK</sequence>
<accession>A0A2T0VL19</accession>
<comment type="caution">
    <text evidence="2">The sequence shown here is derived from an EMBL/GenBank/DDBJ whole genome shotgun (WGS) entry which is preliminary data.</text>
</comment>
<name>A0A2T0VL19_9GAMM</name>
<dbReference type="Proteomes" id="UP000239896">
    <property type="component" value="Unassembled WGS sequence"/>
</dbReference>
<evidence type="ECO:0000256" key="1">
    <source>
        <dbReference type="SAM" id="Phobius"/>
    </source>
</evidence>
<keyword evidence="1" id="KW-0472">Membrane</keyword>
<evidence type="ECO:0000313" key="2">
    <source>
        <dbReference type="EMBL" id="PRY70906.1"/>
    </source>
</evidence>
<dbReference type="InterPro" id="IPR011009">
    <property type="entry name" value="Kinase-like_dom_sf"/>
</dbReference>
<proteinExistence type="predicted"/>
<reference evidence="2 3" key="1">
    <citation type="submission" date="2018-03" db="EMBL/GenBank/DDBJ databases">
        <title>Comparative analysis of microorganisms from saline springs in Andes Mountain Range, Colombia.</title>
        <authorList>
            <person name="Rubin E."/>
        </authorList>
    </citation>
    <scope>NUCLEOTIDE SEQUENCE [LARGE SCALE GENOMIC DNA]</scope>
    <source>
        <strain evidence="2 3">USBA 854</strain>
    </source>
</reference>
<keyword evidence="3" id="KW-1185">Reference proteome</keyword>
<feature type="transmembrane region" description="Helical" evidence="1">
    <location>
        <begin position="370"/>
        <end position="389"/>
    </location>
</feature>
<gene>
    <name evidence="2" type="ORF">BCL64_1102</name>
</gene>
<dbReference type="EMBL" id="PVTM01000010">
    <property type="protein sequence ID" value="PRY70906.1"/>
    <property type="molecule type" value="Genomic_DNA"/>
</dbReference>